<reference evidence="7 8" key="1">
    <citation type="submission" date="2019-03" db="EMBL/GenBank/DDBJ databases">
        <title>Arenimonas daejeonensis sp. nov., isolated from compost.</title>
        <authorList>
            <person name="Jeon C.O."/>
        </authorList>
    </citation>
    <scope>NUCLEOTIDE SEQUENCE [LARGE SCALE GENOMIC DNA]</scope>
    <source>
        <strain evidence="7 8">R29</strain>
    </source>
</reference>
<dbReference type="InterPro" id="IPR001123">
    <property type="entry name" value="LeuE-type"/>
</dbReference>
<dbReference type="PIRSF" id="PIRSF006324">
    <property type="entry name" value="LeuE"/>
    <property type="match status" value="1"/>
</dbReference>
<protein>
    <submittedName>
        <fullName evidence="7">LysE family translocator</fullName>
    </submittedName>
</protein>
<dbReference type="GO" id="GO:0015171">
    <property type="term" value="F:amino acid transmembrane transporter activity"/>
    <property type="evidence" value="ECO:0007669"/>
    <property type="project" value="TreeGrafter"/>
</dbReference>
<gene>
    <name evidence="7" type="ORF">E1B00_12870</name>
</gene>
<keyword evidence="4 6" id="KW-1133">Transmembrane helix</keyword>
<feature type="transmembrane region" description="Helical" evidence="6">
    <location>
        <begin position="114"/>
        <end position="137"/>
    </location>
</feature>
<sequence length="211" mass="22174">MPTLATLALFSVAVLGLMVSPGPNMALVISHSLSLGVRGGLASAAGIFVADLTMTGLVCAGVAALFAAWPPAFDALRWLGAGYLVWLAIKALRTRRTAVPTAEAQGSLRRAFEAAIGVSLLNPKALLFFLVFLPQFVDAARGPVGLQLFVLGLTLSTIALLFHGLLGLGAGAATRLLRERGPSLRWLDRLQAGLLFGLALRLLLLERPLRA</sequence>
<dbReference type="GO" id="GO:0005886">
    <property type="term" value="C:plasma membrane"/>
    <property type="evidence" value="ECO:0007669"/>
    <property type="project" value="UniProtKB-SubCell"/>
</dbReference>
<evidence type="ECO:0000313" key="8">
    <source>
        <dbReference type="Proteomes" id="UP000305760"/>
    </source>
</evidence>
<keyword evidence="5 6" id="KW-0472">Membrane</keyword>
<dbReference type="Proteomes" id="UP000305760">
    <property type="component" value="Unassembled WGS sequence"/>
</dbReference>
<evidence type="ECO:0000256" key="2">
    <source>
        <dbReference type="ARBA" id="ARBA00022475"/>
    </source>
</evidence>
<dbReference type="PANTHER" id="PTHR30086">
    <property type="entry name" value="ARGININE EXPORTER PROTEIN ARGO"/>
    <property type="match status" value="1"/>
</dbReference>
<organism evidence="7 8">
    <name type="scientific">Arenimonas terrae</name>
    <dbReference type="NCBI Taxonomy" id="2546226"/>
    <lineage>
        <taxon>Bacteria</taxon>
        <taxon>Pseudomonadati</taxon>
        <taxon>Pseudomonadota</taxon>
        <taxon>Gammaproteobacteria</taxon>
        <taxon>Lysobacterales</taxon>
        <taxon>Lysobacteraceae</taxon>
        <taxon>Arenimonas</taxon>
    </lineage>
</organism>
<evidence type="ECO:0000256" key="4">
    <source>
        <dbReference type="ARBA" id="ARBA00022989"/>
    </source>
</evidence>
<keyword evidence="8" id="KW-1185">Reference proteome</keyword>
<keyword evidence="3 6" id="KW-0812">Transmembrane</keyword>
<feature type="transmembrane region" description="Helical" evidence="6">
    <location>
        <begin position="41"/>
        <end position="69"/>
    </location>
</feature>
<evidence type="ECO:0000256" key="1">
    <source>
        <dbReference type="ARBA" id="ARBA00004651"/>
    </source>
</evidence>
<name>A0A5C4RRL3_9GAMM</name>
<keyword evidence="2" id="KW-1003">Cell membrane</keyword>
<comment type="caution">
    <text evidence="7">The sequence shown here is derived from an EMBL/GenBank/DDBJ whole genome shotgun (WGS) entry which is preliminary data.</text>
</comment>
<dbReference type="Pfam" id="PF01810">
    <property type="entry name" value="LysE"/>
    <property type="match status" value="1"/>
</dbReference>
<evidence type="ECO:0000313" key="7">
    <source>
        <dbReference type="EMBL" id="TNJ33187.1"/>
    </source>
</evidence>
<accession>A0A5C4RRL3</accession>
<dbReference type="PANTHER" id="PTHR30086:SF20">
    <property type="entry name" value="ARGININE EXPORTER PROTEIN ARGO-RELATED"/>
    <property type="match status" value="1"/>
</dbReference>
<dbReference type="AlphaFoldDB" id="A0A5C4RRL3"/>
<feature type="transmembrane region" description="Helical" evidence="6">
    <location>
        <begin position="149"/>
        <end position="174"/>
    </location>
</feature>
<proteinExistence type="predicted"/>
<dbReference type="EMBL" id="SMDR01000003">
    <property type="protein sequence ID" value="TNJ33187.1"/>
    <property type="molecule type" value="Genomic_DNA"/>
</dbReference>
<feature type="transmembrane region" description="Helical" evidence="6">
    <location>
        <begin position="6"/>
        <end position="29"/>
    </location>
</feature>
<evidence type="ECO:0000256" key="5">
    <source>
        <dbReference type="ARBA" id="ARBA00023136"/>
    </source>
</evidence>
<dbReference type="OrthoDB" id="9804822at2"/>
<evidence type="ECO:0000256" key="6">
    <source>
        <dbReference type="SAM" id="Phobius"/>
    </source>
</evidence>
<comment type="subcellular location">
    <subcellularLocation>
        <location evidence="1">Cell membrane</location>
        <topology evidence="1">Multi-pass membrane protein</topology>
    </subcellularLocation>
</comment>
<evidence type="ECO:0000256" key="3">
    <source>
        <dbReference type="ARBA" id="ARBA00022692"/>
    </source>
</evidence>